<accession>A0A1R3I2D0</accession>
<comment type="caution">
    <text evidence="1">The sequence shown here is derived from an EMBL/GenBank/DDBJ whole genome shotgun (WGS) entry which is preliminary data.</text>
</comment>
<dbReference type="Proteomes" id="UP000188268">
    <property type="component" value="Unassembled WGS sequence"/>
</dbReference>
<organism evidence="1 2">
    <name type="scientific">Corchorus capsularis</name>
    <name type="common">Jute</name>
    <dbReference type="NCBI Taxonomy" id="210143"/>
    <lineage>
        <taxon>Eukaryota</taxon>
        <taxon>Viridiplantae</taxon>
        <taxon>Streptophyta</taxon>
        <taxon>Embryophyta</taxon>
        <taxon>Tracheophyta</taxon>
        <taxon>Spermatophyta</taxon>
        <taxon>Magnoliopsida</taxon>
        <taxon>eudicotyledons</taxon>
        <taxon>Gunneridae</taxon>
        <taxon>Pentapetalae</taxon>
        <taxon>rosids</taxon>
        <taxon>malvids</taxon>
        <taxon>Malvales</taxon>
        <taxon>Malvaceae</taxon>
        <taxon>Grewioideae</taxon>
        <taxon>Apeibeae</taxon>
        <taxon>Corchorus</taxon>
    </lineage>
</organism>
<name>A0A1R3I2D0_COCAP</name>
<evidence type="ECO:0000313" key="2">
    <source>
        <dbReference type="Proteomes" id="UP000188268"/>
    </source>
</evidence>
<sequence length="25" mass="2588">MAVWSRMQSSTGSRAAAVVVVDAAH</sequence>
<dbReference type="EMBL" id="AWWV01010852">
    <property type="protein sequence ID" value="OMO76742.1"/>
    <property type="molecule type" value="Genomic_DNA"/>
</dbReference>
<gene>
    <name evidence="1" type="ORF">CCACVL1_15457</name>
</gene>
<protein>
    <submittedName>
        <fullName evidence="1">Uncharacterized protein</fullName>
    </submittedName>
</protein>
<proteinExistence type="predicted"/>
<reference evidence="1 2" key="1">
    <citation type="submission" date="2013-09" db="EMBL/GenBank/DDBJ databases">
        <title>Corchorus capsularis genome sequencing.</title>
        <authorList>
            <person name="Alam M."/>
            <person name="Haque M.S."/>
            <person name="Islam M.S."/>
            <person name="Emdad E.M."/>
            <person name="Islam M.M."/>
            <person name="Ahmed B."/>
            <person name="Halim A."/>
            <person name="Hossen Q.M.M."/>
            <person name="Hossain M.Z."/>
            <person name="Ahmed R."/>
            <person name="Khan M.M."/>
            <person name="Islam R."/>
            <person name="Rashid M.M."/>
            <person name="Khan S.A."/>
            <person name="Rahman M.S."/>
            <person name="Alam M."/>
        </authorList>
    </citation>
    <scope>NUCLEOTIDE SEQUENCE [LARGE SCALE GENOMIC DNA]</scope>
    <source>
        <strain evidence="2">cv. CVL-1</strain>
        <tissue evidence="1">Whole seedling</tissue>
    </source>
</reference>
<evidence type="ECO:0000313" key="1">
    <source>
        <dbReference type="EMBL" id="OMO76742.1"/>
    </source>
</evidence>
<keyword evidence="2" id="KW-1185">Reference proteome</keyword>
<dbReference type="AlphaFoldDB" id="A0A1R3I2D0"/>
<dbReference type="Gramene" id="OMO76742">
    <property type="protein sequence ID" value="OMO76742"/>
    <property type="gene ID" value="CCACVL1_15457"/>
</dbReference>